<reference evidence="6 7" key="1">
    <citation type="submission" date="2023-03" db="EMBL/GenBank/DDBJ databases">
        <title>Isolation and description of six Streptomyces strains from soil environments, able to metabolize different microbial glucans.</title>
        <authorList>
            <person name="Widen T."/>
            <person name="Larsbrink J."/>
        </authorList>
    </citation>
    <scope>NUCLEOTIDE SEQUENCE [LARGE SCALE GENOMIC DNA]</scope>
    <source>
        <strain evidence="6 7">Mut1</strain>
    </source>
</reference>
<dbReference type="InterPro" id="IPR036188">
    <property type="entry name" value="FAD/NAD-bd_sf"/>
</dbReference>
<organism evidence="6 7">
    <name type="scientific">Streptomyces castrisilvae</name>
    <dbReference type="NCBI Taxonomy" id="3033811"/>
    <lineage>
        <taxon>Bacteria</taxon>
        <taxon>Bacillati</taxon>
        <taxon>Actinomycetota</taxon>
        <taxon>Actinomycetes</taxon>
        <taxon>Kitasatosporales</taxon>
        <taxon>Streptomycetaceae</taxon>
        <taxon>Streptomyces</taxon>
    </lineage>
</organism>
<dbReference type="Gene3D" id="3.20.20.240">
    <property type="entry name" value="Methylmalonyl-CoA mutase"/>
    <property type="match status" value="1"/>
</dbReference>
<dbReference type="InterPro" id="IPR006396">
    <property type="entry name" value="Glu_mut_E"/>
</dbReference>
<dbReference type="Pfam" id="PF06368">
    <property type="entry name" value="Met_asp_mut_E"/>
    <property type="match status" value="1"/>
</dbReference>
<sequence>MTEGIPADLNAHVARAAEDGRLVVQPRMGMALPGDMAAGLRAVADSQVRAVGTITLDSYTRVGDHAGARRALDEGLPLNGFPLVAHGPEITRSVAGAAGDLPVQVRHGSAQPADIFAAMAAAGLTTSEGGPVSYCLPYGRTPLAESVASWRDAGTRLAEECRAQGLGAHLETFGGCLLGQLCPPSLLVAMSVLEGLFFARCGIPSVSLSYAQQTSPVQDIEALAAMRILADELLPPWVERHIVLYAYMGVFPRSLQGAELLQATSAEVAVRGGAGRLIVKTSVEAHRIPSVEENLAALRLADATARHARHESVLPWHGQADPTDILREARALMAPVLEAGDIGEGLLHAFREGLLDVPYCLHVDNKGLTQGAIGPDGRLEWARTGALPLPGGRPARGSLASHELLHMLNHTADRYDRQALLSGHEEKAVTHDTTPLSAAIVGAGPRGLAVLERLVARAAADEGGREVRLHVIDDHEPGAGRIWRTDQPRTLLMNTPAGEVTMFSGPCDDGPARAGAGPSLGEWWQRAHPDEGDPLGYAPRAVYGEYLRFVLDAVVTGAPAHVRVSCLTDRVVDLCAEGPGGRWLVRPRSADVLTVERVALTTGHSVPELLPEQRVLADFADERPHLRYVRGDSAADMALDDVPPTATVGVLGLGLAFYDVMSLLTEGRGGRYEEAGDGALRYVPSGREPGIVAGSRSGVPLPARGRNQKSPDHSYRARIFTRERVRALTASGKLDFERQVLPWIMAEVNLVYFETLIRGEQGPQAAAVFVTEATRAASMDAAPEFAVARRARRFGVKDPGVDLFAWARPFRDEVFDGPDGYRKRLTELIEDDLAHAARGNHDGPVKAALDTLRDVRSTIRLAVDLGGLTACSHELDFLGRFVPVSSHLAAGPPRKRLQQVLALMEAGVLRILGPGAEFRTDAGNGTFVAASRQVTGSEVPVEVVVDARIPTTDIRRDSGPLITALRERGLATSYANVDDEAVFDTGGLSVTSAPYHPVDAHGQPVAGLYALGIPTEHARWFTQVGSSRPGPWGEFMADADAIAQDMLAQRRVPQLTCLEAQ</sequence>
<name>A0ABY9HN72_9ACTN</name>
<keyword evidence="2" id="KW-0413">Isomerase</keyword>
<evidence type="ECO:0000256" key="3">
    <source>
        <dbReference type="ARBA" id="ARBA00023285"/>
    </source>
</evidence>
<evidence type="ECO:0000259" key="5">
    <source>
        <dbReference type="Pfam" id="PF13454"/>
    </source>
</evidence>
<proteinExistence type="predicted"/>
<keyword evidence="7" id="KW-1185">Reference proteome</keyword>
<dbReference type="InterPro" id="IPR038732">
    <property type="entry name" value="HpyO/CreE_NAD-binding"/>
</dbReference>
<dbReference type="SUPFAM" id="SSF51905">
    <property type="entry name" value="FAD/NAD(P)-binding domain"/>
    <property type="match status" value="1"/>
</dbReference>
<dbReference type="InterPro" id="IPR016176">
    <property type="entry name" value="Cbl-dep_enz_cat"/>
</dbReference>
<evidence type="ECO:0000313" key="6">
    <source>
        <dbReference type="EMBL" id="WLQ35987.1"/>
    </source>
</evidence>
<dbReference type="SUPFAM" id="SSF51703">
    <property type="entry name" value="Cobalamin (vitamin B12)-dependent enzymes"/>
    <property type="match status" value="1"/>
</dbReference>
<accession>A0ABY9HN72</accession>
<dbReference type="PANTHER" id="PTHR40254">
    <property type="entry name" value="BLR0577 PROTEIN"/>
    <property type="match status" value="1"/>
</dbReference>
<feature type="domain" description="FAD-dependent urate hydroxylase HpyO/Asp monooxygenase CreE-like FAD/NAD(P)-binding" evidence="5">
    <location>
        <begin position="439"/>
        <end position="604"/>
    </location>
</feature>
<evidence type="ECO:0000256" key="2">
    <source>
        <dbReference type="ARBA" id="ARBA00023235"/>
    </source>
</evidence>
<evidence type="ECO:0000256" key="1">
    <source>
        <dbReference type="ARBA" id="ARBA00022628"/>
    </source>
</evidence>
<keyword evidence="1" id="KW-0846">Cobalamin</keyword>
<dbReference type="InterPro" id="IPR052189">
    <property type="entry name" value="L-asp_N-monooxygenase_NS-form"/>
</dbReference>
<dbReference type="Pfam" id="PF13454">
    <property type="entry name" value="NAD_binding_9"/>
    <property type="match status" value="1"/>
</dbReference>
<keyword evidence="3" id="KW-0170">Cobalt</keyword>
<evidence type="ECO:0000256" key="4">
    <source>
        <dbReference type="SAM" id="MobiDB-lite"/>
    </source>
</evidence>
<feature type="region of interest" description="Disordered" evidence="4">
    <location>
        <begin position="693"/>
        <end position="713"/>
    </location>
</feature>
<protein>
    <submittedName>
        <fullName evidence="6">FAD/NAD(P)-binding protein</fullName>
    </submittedName>
</protein>
<dbReference type="EMBL" id="CP120997">
    <property type="protein sequence ID" value="WLQ35987.1"/>
    <property type="molecule type" value="Genomic_DNA"/>
</dbReference>
<dbReference type="RefSeq" id="WP_306056981.1">
    <property type="nucleotide sequence ID" value="NZ_CP120997.1"/>
</dbReference>
<evidence type="ECO:0000313" key="7">
    <source>
        <dbReference type="Proteomes" id="UP001239522"/>
    </source>
</evidence>
<gene>
    <name evidence="6" type="ORF">P8A18_22290</name>
</gene>
<dbReference type="Proteomes" id="UP001239522">
    <property type="component" value="Chromosome"/>
</dbReference>
<dbReference type="PANTHER" id="PTHR40254:SF1">
    <property type="entry name" value="BLR0577 PROTEIN"/>
    <property type="match status" value="1"/>
</dbReference>